<proteinExistence type="predicted"/>
<evidence type="ECO:0000313" key="2">
    <source>
        <dbReference type="EnsemblFungi" id="PTTG_11933-t43_1-p1"/>
    </source>
</evidence>
<keyword evidence="3" id="KW-1185">Reference proteome</keyword>
<dbReference type="Proteomes" id="UP000005240">
    <property type="component" value="Unassembled WGS sequence"/>
</dbReference>
<organism evidence="1">
    <name type="scientific">Puccinia triticina (isolate 1-1 / race 1 (BBBD))</name>
    <name type="common">Brown leaf rust fungus</name>
    <dbReference type="NCBI Taxonomy" id="630390"/>
    <lineage>
        <taxon>Eukaryota</taxon>
        <taxon>Fungi</taxon>
        <taxon>Dikarya</taxon>
        <taxon>Basidiomycota</taxon>
        <taxon>Pucciniomycotina</taxon>
        <taxon>Pucciniomycetes</taxon>
        <taxon>Pucciniales</taxon>
        <taxon>Pucciniaceae</taxon>
        <taxon>Puccinia</taxon>
    </lineage>
</organism>
<reference evidence="2" key="4">
    <citation type="submission" date="2025-05" db="UniProtKB">
        <authorList>
            <consortium name="EnsemblFungi"/>
        </authorList>
    </citation>
    <scope>IDENTIFICATION</scope>
    <source>
        <strain evidence="2">isolate 1-1 / race 1 (BBBD)</strain>
    </source>
</reference>
<evidence type="ECO:0000313" key="1">
    <source>
        <dbReference type="EMBL" id="OAV99013.1"/>
    </source>
</evidence>
<protein>
    <submittedName>
        <fullName evidence="1 2">Uncharacterized protein</fullName>
    </submittedName>
</protein>
<reference evidence="1" key="2">
    <citation type="submission" date="2016-05" db="EMBL/GenBank/DDBJ databases">
        <title>Comparative analysis highlights variable genome content of wheat rusts and divergence of the mating loci.</title>
        <authorList>
            <person name="Cuomo C.A."/>
            <person name="Bakkeren G."/>
            <person name="Szabo L."/>
            <person name="Khalil H."/>
            <person name="Joly D."/>
            <person name="Goldberg J."/>
            <person name="Young S."/>
            <person name="Zeng Q."/>
            <person name="Fellers J."/>
        </authorList>
    </citation>
    <scope>NUCLEOTIDE SEQUENCE [LARGE SCALE GENOMIC DNA]</scope>
    <source>
        <strain evidence="1">1-1 BBBD Race 1</strain>
    </source>
</reference>
<name>A0A180H3Q5_PUCT1</name>
<dbReference type="EnsemblFungi" id="PTTG_11933-t43_1">
    <property type="protein sequence ID" value="PTTG_11933-t43_1-p1"/>
    <property type="gene ID" value="PTTG_11933"/>
</dbReference>
<sequence>MPCLLKLLLLFQRRLHRGRKLQPNLALDFYFSSQNHSQGQLYLTLPLAFKTFSYIFIAKASSCSQDTRTGLFVFHSLFNVLYSGGHHITVTDFLVSQKLAGILFENSPGGQGVGVKNGSGF</sequence>
<dbReference type="VEuPathDB" id="FungiDB:PTTG_11933"/>
<reference evidence="1" key="1">
    <citation type="submission" date="2009-11" db="EMBL/GenBank/DDBJ databases">
        <authorList>
            <consortium name="The Broad Institute Genome Sequencing Platform"/>
            <person name="Ward D."/>
            <person name="Feldgarden M."/>
            <person name="Earl A."/>
            <person name="Young S.K."/>
            <person name="Zeng Q."/>
            <person name="Koehrsen M."/>
            <person name="Alvarado L."/>
            <person name="Berlin A."/>
            <person name="Bochicchio J."/>
            <person name="Borenstein D."/>
            <person name="Chapman S.B."/>
            <person name="Chen Z."/>
            <person name="Engels R."/>
            <person name="Freedman E."/>
            <person name="Gellesch M."/>
            <person name="Goldberg J."/>
            <person name="Griggs A."/>
            <person name="Gujja S."/>
            <person name="Heilman E."/>
            <person name="Heiman D."/>
            <person name="Hepburn T."/>
            <person name="Howarth C."/>
            <person name="Jen D."/>
            <person name="Larson L."/>
            <person name="Lewis B."/>
            <person name="Mehta T."/>
            <person name="Park D."/>
            <person name="Pearson M."/>
            <person name="Roberts A."/>
            <person name="Saif S."/>
            <person name="Shea T."/>
            <person name="Shenoy N."/>
            <person name="Sisk P."/>
            <person name="Stolte C."/>
            <person name="Sykes S."/>
            <person name="Thomson T."/>
            <person name="Walk T."/>
            <person name="White J."/>
            <person name="Yandava C."/>
            <person name="Izard J."/>
            <person name="Baranova O.V."/>
            <person name="Blanton J.M."/>
            <person name="Tanner A.C."/>
            <person name="Dewhirst F.E."/>
            <person name="Haas B."/>
            <person name="Nusbaum C."/>
            <person name="Birren B."/>
        </authorList>
    </citation>
    <scope>NUCLEOTIDE SEQUENCE [LARGE SCALE GENOMIC DNA]</scope>
    <source>
        <strain evidence="1">1-1 BBBD Race 1</strain>
    </source>
</reference>
<dbReference type="EMBL" id="ADAS02000004">
    <property type="protein sequence ID" value="OAV99013.1"/>
    <property type="molecule type" value="Genomic_DNA"/>
</dbReference>
<dbReference type="AlphaFoldDB" id="A0A180H3Q5"/>
<reference evidence="2 3" key="3">
    <citation type="journal article" date="2017" name="G3 (Bethesda)">
        <title>Comparative analysis highlights variable genome content of wheat rusts and divergence of the mating loci.</title>
        <authorList>
            <person name="Cuomo C.A."/>
            <person name="Bakkeren G."/>
            <person name="Khalil H.B."/>
            <person name="Panwar V."/>
            <person name="Joly D."/>
            <person name="Linning R."/>
            <person name="Sakthikumar S."/>
            <person name="Song X."/>
            <person name="Adiconis X."/>
            <person name="Fan L."/>
            <person name="Goldberg J.M."/>
            <person name="Levin J.Z."/>
            <person name="Young S."/>
            <person name="Zeng Q."/>
            <person name="Anikster Y."/>
            <person name="Bruce M."/>
            <person name="Wang M."/>
            <person name="Yin C."/>
            <person name="McCallum B."/>
            <person name="Szabo L.J."/>
            <person name="Hulbert S."/>
            <person name="Chen X."/>
            <person name="Fellers J.P."/>
        </authorList>
    </citation>
    <scope>NUCLEOTIDE SEQUENCE</scope>
    <source>
        <strain evidence="3">Isolate 1-1 / race 1 (BBBD)</strain>
        <strain evidence="2">isolate 1-1 / race 1 (BBBD)</strain>
    </source>
</reference>
<accession>A0A180H3Q5</accession>
<evidence type="ECO:0000313" key="3">
    <source>
        <dbReference type="Proteomes" id="UP000005240"/>
    </source>
</evidence>
<gene>
    <name evidence="1" type="ORF">PTTG_11933</name>
</gene>